<dbReference type="Proteomes" id="UP001175271">
    <property type="component" value="Unassembled WGS sequence"/>
</dbReference>
<dbReference type="EMBL" id="JAUCMV010000005">
    <property type="protein sequence ID" value="KAK0399800.1"/>
    <property type="molecule type" value="Genomic_DNA"/>
</dbReference>
<evidence type="ECO:0000313" key="2">
    <source>
        <dbReference type="Proteomes" id="UP001175271"/>
    </source>
</evidence>
<sequence>MSVFVAALHIVSIYQTNFCESYGFQVILGKFRSPRYCETGLEDQIISGRSQGNTRESSVLLTLFSGYFRRC</sequence>
<comment type="caution">
    <text evidence="1">The sequence shown here is derived from an EMBL/GenBank/DDBJ whole genome shotgun (WGS) entry which is preliminary data.</text>
</comment>
<dbReference type="AlphaFoldDB" id="A0AA39LJW0"/>
<name>A0AA39LJW0_9BILA</name>
<organism evidence="1 2">
    <name type="scientific">Steinernema hermaphroditum</name>
    <dbReference type="NCBI Taxonomy" id="289476"/>
    <lineage>
        <taxon>Eukaryota</taxon>
        <taxon>Metazoa</taxon>
        <taxon>Ecdysozoa</taxon>
        <taxon>Nematoda</taxon>
        <taxon>Chromadorea</taxon>
        <taxon>Rhabditida</taxon>
        <taxon>Tylenchina</taxon>
        <taxon>Panagrolaimomorpha</taxon>
        <taxon>Strongyloidoidea</taxon>
        <taxon>Steinernematidae</taxon>
        <taxon>Steinernema</taxon>
    </lineage>
</organism>
<accession>A0AA39LJW0</accession>
<keyword evidence="2" id="KW-1185">Reference proteome</keyword>
<reference evidence="1" key="1">
    <citation type="submission" date="2023-06" db="EMBL/GenBank/DDBJ databases">
        <title>Genomic analysis of the entomopathogenic nematode Steinernema hermaphroditum.</title>
        <authorList>
            <person name="Schwarz E.M."/>
            <person name="Heppert J.K."/>
            <person name="Baniya A."/>
            <person name="Schwartz H.T."/>
            <person name="Tan C.-H."/>
            <person name="Antoshechkin I."/>
            <person name="Sternberg P.W."/>
            <person name="Goodrich-Blair H."/>
            <person name="Dillman A.R."/>
        </authorList>
    </citation>
    <scope>NUCLEOTIDE SEQUENCE</scope>
    <source>
        <strain evidence="1">PS9179</strain>
        <tissue evidence="1">Whole animal</tissue>
    </source>
</reference>
<proteinExistence type="predicted"/>
<evidence type="ECO:0000313" key="1">
    <source>
        <dbReference type="EMBL" id="KAK0399800.1"/>
    </source>
</evidence>
<protein>
    <submittedName>
        <fullName evidence="1">Uncharacterized protein</fullName>
    </submittedName>
</protein>
<gene>
    <name evidence="1" type="ORF">QR680_003221</name>
</gene>